<dbReference type="PANTHER" id="PTHR10039">
    <property type="entry name" value="AMELOGENIN"/>
    <property type="match status" value="1"/>
</dbReference>
<dbReference type="SUPFAM" id="SSF52540">
    <property type="entry name" value="P-loop containing nucleoside triphosphate hydrolases"/>
    <property type="match status" value="1"/>
</dbReference>
<evidence type="ECO:0000259" key="2">
    <source>
        <dbReference type="PROSITE" id="PS50837"/>
    </source>
</evidence>
<name>A0A5N6WMK6_9EURO</name>
<dbReference type="AlphaFoldDB" id="A0A5N6WMK6"/>
<protein>
    <recommendedName>
        <fullName evidence="2">NACHT domain-containing protein</fullName>
    </recommendedName>
</protein>
<dbReference type="Proteomes" id="UP000325945">
    <property type="component" value="Unassembled WGS sequence"/>
</dbReference>
<dbReference type="PROSITE" id="PS50837">
    <property type="entry name" value="NACHT"/>
    <property type="match status" value="1"/>
</dbReference>
<keyword evidence="4" id="KW-1185">Reference proteome</keyword>
<evidence type="ECO:0000313" key="3">
    <source>
        <dbReference type="EMBL" id="KAE8321019.1"/>
    </source>
</evidence>
<evidence type="ECO:0000256" key="1">
    <source>
        <dbReference type="ARBA" id="ARBA00022737"/>
    </source>
</evidence>
<dbReference type="Pfam" id="PF24883">
    <property type="entry name" value="NPHP3_N"/>
    <property type="match status" value="1"/>
</dbReference>
<dbReference type="PANTHER" id="PTHR10039:SF14">
    <property type="entry name" value="NACHT DOMAIN-CONTAINING PROTEIN"/>
    <property type="match status" value="1"/>
</dbReference>
<reference evidence="4" key="1">
    <citation type="submission" date="2019-04" db="EMBL/GenBank/DDBJ databases">
        <title>Friends and foes A comparative genomics studyof 23 Aspergillus species from section Flavi.</title>
        <authorList>
            <consortium name="DOE Joint Genome Institute"/>
            <person name="Kjaerbolling I."/>
            <person name="Vesth T."/>
            <person name="Frisvad J.C."/>
            <person name="Nybo J.L."/>
            <person name="Theobald S."/>
            <person name="Kildgaard S."/>
            <person name="Isbrandt T."/>
            <person name="Kuo A."/>
            <person name="Sato A."/>
            <person name="Lyhne E.K."/>
            <person name="Kogle M.E."/>
            <person name="Wiebenga A."/>
            <person name="Kun R.S."/>
            <person name="Lubbers R.J."/>
            <person name="Makela M.R."/>
            <person name="Barry K."/>
            <person name="Chovatia M."/>
            <person name="Clum A."/>
            <person name="Daum C."/>
            <person name="Haridas S."/>
            <person name="He G."/>
            <person name="LaButti K."/>
            <person name="Lipzen A."/>
            <person name="Mondo S."/>
            <person name="Riley R."/>
            <person name="Salamov A."/>
            <person name="Simmons B.A."/>
            <person name="Magnuson J.K."/>
            <person name="Henrissat B."/>
            <person name="Mortensen U.H."/>
            <person name="Larsen T.O."/>
            <person name="Devries R.P."/>
            <person name="Grigoriev I.V."/>
            <person name="Machida M."/>
            <person name="Baker S.E."/>
            <person name="Andersen M.R."/>
        </authorList>
    </citation>
    <scope>NUCLEOTIDE SEQUENCE [LARGE SCALE GENOMIC DNA]</scope>
    <source>
        <strain evidence="4">CBS 130017</strain>
    </source>
</reference>
<sequence>MTSQVAPRLAGAFQNAKQYFLASLKDPSLFNSVSNVKSIEEVYAFTAQLQSDQSKRQGLRNLSKIKPYLERLKEYAGVIEVFVQAKPDILALIWRPIKLLLQMSDNLTQSLDAIVEAMTGIGNKLPHFEAYTNIFETSGRLLDVLVRFYKDILDFYEIVLNFFSAKLIIFDSVWPRYKAKINLVVSSIERHAACMTEEVTLENITEAHAARVADINNWHRTFEFQETQDFNSVYSYISPNLYDDDLDKLQRRICERTDWMDSLDTATRVIWMQGIPGAGKTHIASMVVEKLRQSSKNVLFAFLSYTQSDVTPISIIHSLMFQLAVGDDQFDDLLKRDLRAKIFDTFRSSQRNLKSNTRFARETFTELLKCVGPAYIIVDGLDELSKSESVVDILNDLLKVLDDSPAVKLLISSRAQDEIGRTLKRVPANEIRVDEKNSGYINAYVSVTTEKWLSQSGFDQRGCDEIRTLLSPLSTKARGMFLYARVVMANIVEMCYTFEMIKYELTVLPENLDEAYSRVLERLNNLSQSSSTICRRALGWIGCTPVSITVEELSFTLSLDPDGRKSLPRSEGVLNVVRLCGPIVEISNGHVNFVHFTVKE</sequence>
<evidence type="ECO:0000313" key="4">
    <source>
        <dbReference type="Proteomes" id="UP000325945"/>
    </source>
</evidence>
<accession>A0A5N6WMK6</accession>
<keyword evidence="1" id="KW-0677">Repeat</keyword>
<feature type="domain" description="NACHT" evidence="2">
    <location>
        <begin position="268"/>
        <end position="414"/>
    </location>
</feature>
<dbReference type="InterPro" id="IPR027417">
    <property type="entry name" value="P-loop_NTPase"/>
</dbReference>
<dbReference type="EMBL" id="ML741886">
    <property type="protein sequence ID" value="KAE8321019.1"/>
    <property type="molecule type" value="Genomic_DNA"/>
</dbReference>
<proteinExistence type="predicted"/>
<dbReference type="Pfam" id="PF24809">
    <property type="entry name" value="DUF7708"/>
    <property type="match status" value="1"/>
</dbReference>
<dbReference type="Gene3D" id="3.40.50.300">
    <property type="entry name" value="P-loop containing nucleotide triphosphate hydrolases"/>
    <property type="match status" value="1"/>
</dbReference>
<dbReference type="InterPro" id="IPR056125">
    <property type="entry name" value="DUF7708"/>
</dbReference>
<dbReference type="InterPro" id="IPR007111">
    <property type="entry name" value="NACHT_NTPase"/>
</dbReference>
<dbReference type="InterPro" id="IPR056884">
    <property type="entry name" value="NPHP3-like_N"/>
</dbReference>
<organism evidence="3 4">
    <name type="scientific">Aspergillus sergii</name>
    <dbReference type="NCBI Taxonomy" id="1034303"/>
    <lineage>
        <taxon>Eukaryota</taxon>
        <taxon>Fungi</taxon>
        <taxon>Dikarya</taxon>
        <taxon>Ascomycota</taxon>
        <taxon>Pezizomycotina</taxon>
        <taxon>Eurotiomycetes</taxon>
        <taxon>Eurotiomycetidae</taxon>
        <taxon>Eurotiales</taxon>
        <taxon>Aspergillaceae</taxon>
        <taxon>Aspergillus</taxon>
        <taxon>Aspergillus subgen. Circumdati</taxon>
    </lineage>
</organism>
<gene>
    <name evidence="3" type="ORF">BDV39DRAFT_212784</name>
</gene>